<reference evidence="1" key="1">
    <citation type="submission" date="2020-11" db="EMBL/GenBank/DDBJ databases">
        <authorList>
            <person name="Konstantinou D."/>
            <person name="Gkelis S."/>
            <person name="Popin R."/>
            <person name="Fewer D."/>
            <person name="Sivonen K."/>
        </authorList>
    </citation>
    <scope>NUCLEOTIDE SEQUENCE</scope>
    <source>
        <strain evidence="1">TAU-MAC 1115</strain>
    </source>
</reference>
<comment type="caution">
    <text evidence="1">The sequence shown here is derived from an EMBL/GenBank/DDBJ whole genome shotgun (WGS) entry which is preliminary data.</text>
</comment>
<accession>A0A947DDH9</accession>
<reference evidence="1" key="2">
    <citation type="journal article" date="2021" name="Mar. Drugs">
        <title>Genome Reduction and Secondary Metabolism of the Marine Sponge-Associated Cyanobacterium Leptothoe.</title>
        <authorList>
            <person name="Konstantinou D."/>
            <person name="Popin R.V."/>
            <person name="Fewer D.P."/>
            <person name="Sivonen K."/>
            <person name="Gkelis S."/>
        </authorList>
    </citation>
    <scope>NUCLEOTIDE SEQUENCE</scope>
    <source>
        <strain evidence="1">TAU-MAC 1115</strain>
    </source>
</reference>
<keyword evidence="2" id="KW-1185">Reference proteome</keyword>
<organism evidence="1 2">
    <name type="scientific">Leptothoe spongobia TAU-MAC 1115</name>
    <dbReference type="NCBI Taxonomy" id="1967444"/>
    <lineage>
        <taxon>Bacteria</taxon>
        <taxon>Bacillati</taxon>
        <taxon>Cyanobacteriota</taxon>
        <taxon>Cyanophyceae</taxon>
        <taxon>Nodosilineales</taxon>
        <taxon>Cymatolegaceae</taxon>
        <taxon>Leptothoe</taxon>
        <taxon>Leptothoe spongobia</taxon>
    </lineage>
</organism>
<evidence type="ECO:0000313" key="2">
    <source>
        <dbReference type="Proteomes" id="UP000717364"/>
    </source>
</evidence>
<dbReference type="RefSeq" id="WP_215608085.1">
    <property type="nucleotide sequence ID" value="NZ_JADOES010000008.1"/>
</dbReference>
<name>A0A947DDH9_9CYAN</name>
<dbReference type="EMBL" id="JADOES010000008">
    <property type="protein sequence ID" value="MBT9315016.1"/>
    <property type="molecule type" value="Genomic_DNA"/>
</dbReference>
<sequence length="99" mass="11790">MNIYSSNLQKLEVQRRQLEHLWQPTTPAQKIKQASSNLLRNAGQWLVQTLTEGDQLRIWTTETSEGTRWCVRNPVDDMQHQFDSEEALRVWLEQRYYNG</sequence>
<evidence type="ECO:0000313" key="1">
    <source>
        <dbReference type="EMBL" id="MBT9315016.1"/>
    </source>
</evidence>
<dbReference type="Proteomes" id="UP000717364">
    <property type="component" value="Unassembled WGS sequence"/>
</dbReference>
<proteinExistence type="predicted"/>
<gene>
    <name evidence="1" type="ORF">IXB50_06230</name>
</gene>
<protein>
    <submittedName>
        <fullName evidence="1">Uncharacterized protein</fullName>
    </submittedName>
</protein>
<dbReference type="AlphaFoldDB" id="A0A947DDH9"/>